<evidence type="ECO:0008006" key="3">
    <source>
        <dbReference type="Google" id="ProtNLM"/>
    </source>
</evidence>
<proteinExistence type="predicted"/>
<dbReference type="Proteomes" id="UP000242715">
    <property type="component" value="Unassembled WGS sequence"/>
</dbReference>
<dbReference type="OrthoDB" id="1743609at2759"/>
<dbReference type="PANTHER" id="PTHR36617">
    <property type="entry name" value="PROTEIN, PUTATIVE-RELATED"/>
    <property type="match status" value="1"/>
</dbReference>
<evidence type="ECO:0000313" key="1">
    <source>
        <dbReference type="EMBL" id="GAU41394.1"/>
    </source>
</evidence>
<gene>
    <name evidence="1" type="ORF">TSUD_244790</name>
</gene>
<evidence type="ECO:0000313" key="2">
    <source>
        <dbReference type="Proteomes" id="UP000242715"/>
    </source>
</evidence>
<name>A0A2Z6N9I0_TRISU</name>
<dbReference type="AlphaFoldDB" id="A0A2Z6N9I0"/>
<organism evidence="1 2">
    <name type="scientific">Trifolium subterraneum</name>
    <name type="common">Subterranean clover</name>
    <dbReference type="NCBI Taxonomy" id="3900"/>
    <lineage>
        <taxon>Eukaryota</taxon>
        <taxon>Viridiplantae</taxon>
        <taxon>Streptophyta</taxon>
        <taxon>Embryophyta</taxon>
        <taxon>Tracheophyta</taxon>
        <taxon>Spermatophyta</taxon>
        <taxon>Magnoliopsida</taxon>
        <taxon>eudicotyledons</taxon>
        <taxon>Gunneridae</taxon>
        <taxon>Pentapetalae</taxon>
        <taxon>rosids</taxon>
        <taxon>fabids</taxon>
        <taxon>Fabales</taxon>
        <taxon>Fabaceae</taxon>
        <taxon>Papilionoideae</taxon>
        <taxon>50 kb inversion clade</taxon>
        <taxon>NPAAA clade</taxon>
        <taxon>Hologalegina</taxon>
        <taxon>IRL clade</taxon>
        <taxon>Trifolieae</taxon>
        <taxon>Trifolium</taxon>
    </lineage>
</organism>
<accession>A0A2Z6N9I0</accession>
<reference evidence="2" key="1">
    <citation type="journal article" date="2017" name="Front. Plant Sci.">
        <title>Climate Clever Clovers: New Paradigm to Reduce the Environmental Footprint of Ruminants by Breeding Low Methanogenic Forages Utilizing Haplotype Variation.</title>
        <authorList>
            <person name="Kaur P."/>
            <person name="Appels R."/>
            <person name="Bayer P.E."/>
            <person name="Keeble-Gagnere G."/>
            <person name="Wang J."/>
            <person name="Hirakawa H."/>
            <person name="Shirasawa K."/>
            <person name="Vercoe P."/>
            <person name="Stefanova K."/>
            <person name="Durmic Z."/>
            <person name="Nichols P."/>
            <person name="Revell C."/>
            <person name="Isobe S.N."/>
            <person name="Edwards D."/>
            <person name="Erskine W."/>
        </authorList>
    </citation>
    <scope>NUCLEOTIDE SEQUENCE [LARGE SCALE GENOMIC DNA]</scope>
    <source>
        <strain evidence="2">cv. Daliak</strain>
    </source>
</reference>
<dbReference type="PANTHER" id="PTHR36617:SF15">
    <property type="entry name" value="REVERSE TRANSCRIPTASE ZINC-BINDING DOMAIN-CONTAINING PROTEIN"/>
    <property type="match status" value="1"/>
</dbReference>
<sequence length="270" mass="31214">MKACVFKEKLKLLKEKLKMWNKGVFGAVDLNLESFVEELNELDVKACEGEVGGMESRRFEVEESFWKELTRKESLQGRRRKNQIVSIQKNGYNLETVEDIKGEILSSEDIEINASDSLWWKDILLSGFVSEGETNWFSGLLKWRIGDGKLVLFWKDIWMDHSTLKSRYFNLFSLSQDKEGKISDMGEWTNNAWSWNLHWTRTLKAEEADQAADLESCISAVTLQSVSRDSICWTPQAVPRIIAERSPEQNQGLWMASSSRKNAYKDKPLE</sequence>
<dbReference type="EMBL" id="DF973862">
    <property type="protein sequence ID" value="GAU41394.1"/>
    <property type="molecule type" value="Genomic_DNA"/>
</dbReference>
<keyword evidence="2" id="KW-1185">Reference proteome</keyword>
<protein>
    <recommendedName>
        <fullName evidence="3">Reverse transcriptase zinc-binding domain-containing protein</fullName>
    </recommendedName>
</protein>